<evidence type="ECO:0000256" key="1">
    <source>
        <dbReference type="SAM" id="MobiDB-lite"/>
    </source>
</evidence>
<dbReference type="InterPro" id="IPR002372">
    <property type="entry name" value="PQQ_rpt_dom"/>
</dbReference>
<dbReference type="Proteomes" id="UP000546162">
    <property type="component" value="Unassembled WGS sequence"/>
</dbReference>
<dbReference type="InterPro" id="IPR011047">
    <property type="entry name" value="Quinoprotein_ADH-like_sf"/>
</dbReference>
<accession>A0A7W7GS29</accession>
<dbReference type="SUPFAM" id="SSF50998">
    <property type="entry name" value="Quinoprotein alcohol dehydrogenase-like"/>
    <property type="match status" value="1"/>
</dbReference>
<evidence type="ECO:0000313" key="3">
    <source>
        <dbReference type="EMBL" id="MBB4737186.1"/>
    </source>
</evidence>
<feature type="region of interest" description="Disordered" evidence="1">
    <location>
        <begin position="1"/>
        <end position="25"/>
    </location>
</feature>
<feature type="domain" description="Pyrrolo-quinoline quinone repeat" evidence="2">
    <location>
        <begin position="55"/>
        <end position="274"/>
    </location>
</feature>
<sequence length="426" mass="45014">MTVIDLGDLSVHPDEPPAPPPARRLPRRPAAALVALLCAVTLGAAATPDPPLVHEVWSVPAEQGDGLATTEDTVYVARATDGRTVLSAYELATGATRWTRDLPWVSGGGLLTFLAGDGMVQLADTPRGSIGDRPEAFYPSRATVVDAATGEVRWRTTGEVQHTTPEAVLLADRDDLGEITALRLAGARTGEIRWTRPVRRVIRLELDGSRIVTVTEAGEAAVYRYADGTPLARGRVAWNTDRDLGAQALIHDGRYVVTRTDPLGATVTAYRLTDLRPDWSLRTLRSSLISDCGPVLCLSRGADVAGLEPATGTTRWVLAGQGFVNRAGPDRLLAAGTDTDQPAQTLVDAATGRVIAGLGPGWPDGDLLIGNTTGSPVRTVLSRMDLVAGRSTPVGTVESIEGVYCSVTGRFLACRRPGRIVVTAVG</sequence>
<dbReference type="RefSeq" id="WP_185037631.1">
    <property type="nucleotide sequence ID" value="NZ_BAABFG010000005.1"/>
</dbReference>
<protein>
    <submittedName>
        <fullName evidence="3">Outer membrane protein assembly factor BamB</fullName>
    </submittedName>
</protein>
<dbReference type="Gene3D" id="2.130.10.10">
    <property type="entry name" value="YVTN repeat-like/Quinoprotein amine dehydrogenase"/>
    <property type="match status" value="1"/>
</dbReference>
<gene>
    <name evidence="3" type="ORF">BJY16_000645</name>
</gene>
<dbReference type="EMBL" id="JACHNB010000001">
    <property type="protein sequence ID" value="MBB4737186.1"/>
    <property type="molecule type" value="Genomic_DNA"/>
</dbReference>
<dbReference type="InterPro" id="IPR015943">
    <property type="entry name" value="WD40/YVTN_repeat-like_dom_sf"/>
</dbReference>
<proteinExistence type="predicted"/>
<dbReference type="Pfam" id="PF13360">
    <property type="entry name" value="PQQ_2"/>
    <property type="match status" value="1"/>
</dbReference>
<comment type="caution">
    <text evidence="3">The sequence shown here is derived from an EMBL/GenBank/DDBJ whole genome shotgun (WGS) entry which is preliminary data.</text>
</comment>
<reference evidence="3 4" key="1">
    <citation type="submission" date="2020-08" db="EMBL/GenBank/DDBJ databases">
        <title>Sequencing the genomes of 1000 actinobacteria strains.</title>
        <authorList>
            <person name="Klenk H.-P."/>
        </authorList>
    </citation>
    <scope>NUCLEOTIDE SEQUENCE [LARGE SCALE GENOMIC DNA]</scope>
    <source>
        <strain evidence="3 4">DSM 45809</strain>
    </source>
</reference>
<evidence type="ECO:0000313" key="4">
    <source>
        <dbReference type="Proteomes" id="UP000546162"/>
    </source>
</evidence>
<organism evidence="3 4">
    <name type="scientific">Actinoplanes octamycinicus</name>
    <dbReference type="NCBI Taxonomy" id="135948"/>
    <lineage>
        <taxon>Bacteria</taxon>
        <taxon>Bacillati</taxon>
        <taxon>Actinomycetota</taxon>
        <taxon>Actinomycetes</taxon>
        <taxon>Micromonosporales</taxon>
        <taxon>Micromonosporaceae</taxon>
        <taxon>Actinoplanes</taxon>
    </lineage>
</organism>
<keyword evidence="4" id="KW-1185">Reference proteome</keyword>
<name>A0A7W7GS29_9ACTN</name>
<evidence type="ECO:0000259" key="2">
    <source>
        <dbReference type="Pfam" id="PF13360"/>
    </source>
</evidence>
<dbReference type="AlphaFoldDB" id="A0A7W7GS29"/>